<evidence type="ECO:0000313" key="1">
    <source>
        <dbReference type="EMBL" id="MCD9641513.1"/>
    </source>
</evidence>
<keyword evidence="2" id="KW-1185">Reference proteome</keyword>
<evidence type="ECO:0000313" key="2">
    <source>
        <dbReference type="Proteomes" id="UP000823775"/>
    </source>
</evidence>
<dbReference type="Proteomes" id="UP000823775">
    <property type="component" value="Unassembled WGS sequence"/>
</dbReference>
<name>A0ABS8V5I9_DATST</name>
<sequence>MGSHIQIEIEFSVSCIQRWELGRRSLAKPSCETSFIVPGIVHCIPNQFSTLTIAVLPLLQCNRSTGPECGC</sequence>
<proteinExistence type="predicted"/>
<reference evidence="1 2" key="1">
    <citation type="journal article" date="2021" name="BMC Genomics">
        <title>Datura genome reveals duplications of psychoactive alkaloid biosynthetic genes and high mutation rate following tissue culture.</title>
        <authorList>
            <person name="Rajewski A."/>
            <person name="Carter-House D."/>
            <person name="Stajich J."/>
            <person name="Litt A."/>
        </authorList>
    </citation>
    <scope>NUCLEOTIDE SEQUENCE [LARGE SCALE GENOMIC DNA]</scope>
    <source>
        <strain evidence="1">AR-01</strain>
    </source>
</reference>
<gene>
    <name evidence="1" type="ORF">HAX54_027726</name>
</gene>
<protein>
    <submittedName>
        <fullName evidence="1">Uncharacterized protein</fullName>
    </submittedName>
</protein>
<accession>A0ABS8V5I9</accession>
<organism evidence="1 2">
    <name type="scientific">Datura stramonium</name>
    <name type="common">Jimsonweed</name>
    <name type="synonym">Common thornapple</name>
    <dbReference type="NCBI Taxonomy" id="4076"/>
    <lineage>
        <taxon>Eukaryota</taxon>
        <taxon>Viridiplantae</taxon>
        <taxon>Streptophyta</taxon>
        <taxon>Embryophyta</taxon>
        <taxon>Tracheophyta</taxon>
        <taxon>Spermatophyta</taxon>
        <taxon>Magnoliopsida</taxon>
        <taxon>eudicotyledons</taxon>
        <taxon>Gunneridae</taxon>
        <taxon>Pentapetalae</taxon>
        <taxon>asterids</taxon>
        <taxon>lamiids</taxon>
        <taxon>Solanales</taxon>
        <taxon>Solanaceae</taxon>
        <taxon>Solanoideae</taxon>
        <taxon>Datureae</taxon>
        <taxon>Datura</taxon>
    </lineage>
</organism>
<comment type="caution">
    <text evidence="1">The sequence shown here is derived from an EMBL/GenBank/DDBJ whole genome shotgun (WGS) entry which is preliminary data.</text>
</comment>
<dbReference type="EMBL" id="JACEIK010003382">
    <property type="protein sequence ID" value="MCD9641513.1"/>
    <property type="molecule type" value="Genomic_DNA"/>
</dbReference>